<organism evidence="1 2">
    <name type="scientific">Motilibacter rhizosphaerae</name>
    <dbReference type="NCBI Taxonomy" id="598652"/>
    <lineage>
        <taxon>Bacteria</taxon>
        <taxon>Bacillati</taxon>
        <taxon>Actinomycetota</taxon>
        <taxon>Actinomycetes</taxon>
        <taxon>Motilibacterales</taxon>
        <taxon>Motilibacteraceae</taxon>
        <taxon>Motilibacter</taxon>
    </lineage>
</organism>
<dbReference type="Gene3D" id="1.10.10.10">
    <property type="entry name" value="Winged helix-like DNA-binding domain superfamily/Winged helix DNA-binding domain"/>
    <property type="match status" value="1"/>
</dbReference>
<accession>A0A4Q7NXU0</accession>
<evidence type="ECO:0000313" key="2">
    <source>
        <dbReference type="Proteomes" id="UP000293638"/>
    </source>
</evidence>
<evidence type="ECO:0000313" key="1">
    <source>
        <dbReference type="EMBL" id="RZS91820.1"/>
    </source>
</evidence>
<keyword evidence="2" id="KW-1185">Reference proteome</keyword>
<reference evidence="1 2" key="1">
    <citation type="submission" date="2019-02" db="EMBL/GenBank/DDBJ databases">
        <title>Genomic Encyclopedia of Type Strains, Phase IV (KMG-IV): sequencing the most valuable type-strain genomes for metagenomic binning, comparative biology and taxonomic classification.</title>
        <authorList>
            <person name="Goeker M."/>
        </authorList>
    </citation>
    <scope>NUCLEOTIDE SEQUENCE [LARGE SCALE GENOMIC DNA]</scope>
    <source>
        <strain evidence="1 2">DSM 45622</strain>
    </source>
</reference>
<name>A0A4Q7NXU0_9ACTN</name>
<dbReference type="AlphaFoldDB" id="A0A4Q7NXU0"/>
<dbReference type="Proteomes" id="UP000293638">
    <property type="component" value="Unassembled WGS sequence"/>
</dbReference>
<gene>
    <name evidence="1" type="ORF">EV189_1072</name>
</gene>
<evidence type="ECO:0008006" key="3">
    <source>
        <dbReference type="Google" id="ProtNLM"/>
    </source>
</evidence>
<proteinExistence type="predicted"/>
<dbReference type="OrthoDB" id="5193501at2"/>
<comment type="caution">
    <text evidence="1">The sequence shown here is derived from an EMBL/GenBank/DDBJ whole genome shotgun (WGS) entry which is preliminary data.</text>
</comment>
<dbReference type="EMBL" id="SGXD01000001">
    <property type="protein sequence ID" value="RZS91820.1"/>
    <property type="molecule type" value="Genomic_DNA"/>
</dbReference>
<protein>
    <recommendedName>
        <fullName evidence="3">MarR family transcriptional regulator</fullName>
    </recommendedName>
</protein>
<sequence length="135" mass="14197">MPLPRPLPTVVGPTENALRALLDRTLSSTRIPGYHAWVVLNAVSAAGPGEDWRRTALEGGGPEEIHAALGRLRTAGLVGEDETPTALGTAELTAARTSVAAVTAQLTAGIDEAEQETTRRVLDEIRRGAEVLLQA</sequence>
<dbReference type="InterPro" id="IPR036388">
    <property type="entry name" value="WH-like_DNA-bd_sf"/>
</dbReference>
<dbReference type="RefSeq" id="WP_130491842.1">
    <property type="nucleotide sequence ID" value="NZ_SGXD01000001.1"/>
</dbReference>